<gene>
    <name evidence="1" type="ORF">K239x_25480</name>
</gene>
<reference evidence="1 2" key="1">
    <citation type="submission" date="2019-02" db="EMBL/GenBank/DDBJ databases">
        <title>Deep-cultivation of Planctomycetes and their phenomic and genomic characterization uncovers novel biology.</title>
        <authorList>
            <person name="Wiegand S."/>
            <person name="Jogler M."/>
            <person name="Boedeker C."/>
            <person name="Pinto D."/>
            <person name="Vollmers J."/>
            <person name="Rivas-Marin E."/>
            <person name="Kohn T."/>
            <person name="Peeters S.H."/>
            <person name="Heuer A."/>
            <person name="Rast P."/>
            <person name="Oberbeckmann S."/>
            <person name="Bunk B."/>
            <person name="Jeske O."/>
            <person name="Meyerdierks A."/>
            <person name="Storesund J.E."/>
            <person name="Kallscheuer N."/>
            <person name="Luecker S."/>
            <person name="Lage O.M."/>
            <person name="Pohl T."/>
            <person name="Merkel B.J."/>
            <person name="Hornburger P."/>
            <person name="Mueller R.-W."/>
            <person name="Bruemmer F."/>
            <person name="Labrenz M."/>
            <person name="Spormann A.M."/>
            <person name="Op den Camp H."/>
            <person name="Overmann J."/>
            <person name="Amann R."/>
            <person name="Jetten M.S.M."/>
            <person name="Mascher T."/>
            <person name="Medema M.H."/>
            <person name="Devos D.P."/>
            <person name="Kaster A.-K."/>
            <person name="Ovreas L."/>
            <person name="Rohde M."/>
            <person name="Galperin M.Y."/>
            <person name="Jogler C."/>
        </authorList>
    </citation>
    <scope>NUCLEOTIDE SEQUENCE [LARGE SCALE GENOMIC DNA]</scope>
    <source>
        <strain evidence="1 2">K23_9</strain>
    </source>
</reference>
<name>A0A517NTZ2_9BACT</name>
<dbReference type="Proteomes" id="UP000319817">
    <property type="component" value="Chromosome"/>
</dbReference>
<organism evidence="1 2">
    <name type="scientific">Stieleria marina</name>
    <dbReference type="NCBI Taxonomy" id="1930275"/>
    <lineage>
        <taxon>Bacteria</taxon>
        <taxon>Pseudomonadati</taxon>
        <taxon>Planctomycetota</taxon>
        <taxon>Planctomycetia</taxon>
        <taxon>Pirellulales</taxon>
        <taxon>Pirellulaceae</taxon>
        <taxon>Stieleria</taxon>
    </lineage>
</organism>
<evidence type="ECO:0000313" key="1">
    <source>
        <dbReference type="EMBL" id="QDT10591.1"/>
    </source>
</evidence>
<proteinExistence type="predicted"/>
<accession>A0A517NTZ2</accession>
<protein>
    <submittedName>
        <fullName evidence="1">Uncharacterized protein</fullName>
    </submittedName>
</protein>
<evidence type="ECO:0000313" key="2">
    <source>
        <dbReference type="Proteomes" id="UP000319817"/>
    </source>
</evidence>
<sequence length="60" mass="6419">MQPGFEQKSPCFSVFPAVGLTLGGQNGFPIVDWGGTIGSPSRTPVSLDLAYKRLRTDALH</sequence>
<dbReference type="AlphaFoldDB" id="A0A517NTZ2"/>
<dbReference type="EMBL" id="CP036526">
    <property type="protein sequence ID" value="QDT10591.1"/>
    <property type="molecule type" value="Genomic_DNA"/>
</dbReference>
<keyword evidence="2" id="KW-1185">Reference proteome</keyword>